<feature type="non-terminal residue" evidence="1">
    <location>
        <position position="420"/>
    </location>
</feature>
<evidence type="ECO:0000313" key="1">
    <source>
        <dbReference type="EMBL" id="KAK7026942.1"/>
    </source>
</evidence>
<dbReference type="AlphaFoldDB" id="A0AAW0BLR4"/>
<comment type="caution">
    <text evidence="1">The sequence shown here is derived from an EMBL/GenBank/DDBJ whole genome shotgun (WGS) entry which is preliminary data.</text>
</comment>
<evidence type="ECO:0000313" key="2">
    <source>
        <dbReference type="Proteomes" id="UP001362999"/>
    </source>
</evidence>
<keyword evidence="2" id="KW-1185">Reference proteome</keyword>
<protein>
    <submittedName>
        <fullName evidence="1">Uncharacterized protein</fullName>
    </submittedName>
</protein>
<dbReference type="Proteomes" id="UP001362999">
    <property type="component" value="Unassembled WGS sequence"/>
</dbReference>
<name>A0AAW0BLR4_9AGAR</name>
<accession>A0AAW0BLR4</accession>
<organism evidence="1 2">
    <name type="scientific">Favolaschia claudopus</name>
    <dbReference type="NCBI Taxonomy" id="2862362"/>
    <lineage>
        <taxon>Eukaryota</taxon>
        <taxon>Fungi</taxon>
        <taxon>Dikarya</taxon>
        <taxon>Basidiomycota</taxon>
        <taxon>Agaricomycotina</taxon>
        <taxon>Agaricomycetes</taxon>
        <taxon>Agaricomycetidae</taxon>
        <taxon>Agaricales</taxon>
        <taxon>Marasmiineae</taxon>
        <taxon>Mycenaceae</taxon>
        <taxon>Favolaschia</taxon>
    </lineage>
</organism>
<reference evidence="1 2" key="1">
    <citation type="journal article" date="2024" name="J Genomics">
        <title>Draft genome sequencing and assembly of Favolaschia claudopus CIRM-BRFM 2984 isolated from oak limbs.</title>
        <authorList>
            <person name="Navarro D."/>
            <person name="Drula E."/>
            <person name="Chaduli D."/>
            <person name="Cazenave R."/>
            <person name="Ahrendt S."/>
            <person name="Wang J."/>
            <person name="Lipzen A."/>
            <person name="Daum C."/>
            <person name="Barry K."/>
            <person name="Grigoriev I.V."/>
            <person name="Favel A."/>
            <person name="Rosso M.N."/>
            <person name="Martin F."/>
        </authorList>
    </citation>
    <scope>NUCLEOTIDE SEQUENCE [LARGE SCALE GENOMIC DNA]</scope>
    <source>
        <strain evidence="1 2">CIRM-BRFM 2984</strain>
    </source>
</reference>
<dbReference type="EMBL" id="JAWWNJ010000030">
    <property type="protein sequence ID" value="KAK7026942.1"/>
    <property type="molecule type" value="Genomic_DNA"/>
</dbReference>
<feature type="non-terminal residue" evidence="1">
    <location>
        <position position="1"/>
    </location>
</feature>
<sequence length="420" mass="46687">DDSASAAHSVWIKLDEEGKVVHKKSALRTFMDPTLDIREFASHDRLLRVRYFSIGGDKWDRSAPKIHAGIDPSAAYHLLKLHGLFAGLVAFETSRVSLAILQCTGIKLTSTSPPSYLDSAPVAEISLPGTQYEVTGQILSLVPFLDATQKVSWAWTTDFVSFESYKAKQTSSTDGAARMRHLTIQLSGRLVLPLSPAELHQATLKEILGLQQNSEDSADTGDDDSEKTWIFTNQQLEIMGKTLSERVQDDEVRLKIPLHGSVREGRYPYEYQLTTITHCIPSIKAPHPADGKRPCRVCERGVAGPDRQNHMGKHILMALRGIQEEDIVVDKDFPCGFCGQSTLNGVCATGLAQKQIHSTVSKPSTNAPISCMLCNTVHWKYNMEAHLQERHPNWQKTVSESKVAEFTAKILISDTEERRL</sequence>
<proteinExistence type="predicted"/>
<gene>
    <name evidence="1" type="ORF">R3P38DRAFT_2463212</name>
</gene>